<sequence>MVDNVKGGDPITEGATKLNIEINLKDESDEEQWTRKFPSPTRRIFKIQLMMI</sequence>
<gene>
    <name evidence="1" type="ORF">RirG_019970</name>
</gene>
<evidence type="ECO:0000313" key="1">
    <source>
        <dbReference type="EMBL" id="EXX77861.1"/>
    </source>
</evidence>
<protein>
    <submittedName>
        <fullName evidence="1">Uncharacterized protein</fullName>
    </submittedName>
</protein>
<evidence type="ECO:0000313" key="2">
    <source>
        <dbReference type="Proteomes" id="UP000022910"/>
    </source>
</evidence>
<name>A0A015LYS1_RHIIW</name>
<dbReference type="EMBL" id="JEMT01009997">
    <property type="protein sequence ID" value="EXX77861.1"/>
    <property type="molecule type" value="Genomic_DNA"/>
</dbReference>
<accession>A0A015LYS1</accession>
<keyword evidence="2" id="KW-1185">Reference proteome</keyword>
<proteinExistence type="predicted"/>
<dbReference type="AlphaFoldDB" id="A0A015LYS1"/>
<organism evidence="1 2">
    <name type="scientific">Rhizophagus irregularis (strain DAOM 197198w)</name>
    <name type="common">Glomus intraradices</name>
    <dbReference type="NCBI Taxonomy" id="1432141"/>
    <lineage>
        <taxon>Eukaryota</taxon>
        <taxon>Fungi</taxon>
        <taxon>Fungi incertae sedis</taxon>
        <taxon>Mucoromycota</taxon>
        <taxon>Glomeromycotina</taxon>
        <taxon>Glomeromycetes</taxon>
        <taxon>Glomerales</taxon>
        <taxon>Glomeraceae</taxon>
        <taxon>Rhizophagus</taxon>
    </lineage>
</organism>
<dbReference type="Proteomes" id="UP000022910">
    <property type="component" value="Unassembled WGS sequence"/>
</dbReference>
<reference evidence="1 2" key="1">
    <citation type="submission" date="2014-02" db="EMBL/GenBank/DDBJ databases">
        <title>Single nucleus genome sequencing reveals high similarity among nuclei of an endomycorrhizal fungus.</title>
        <authorList>
            <person name="Lin K."/>
            <person name="Geurts R."/>
            <person name="Zhang Z."/>
            <person name="Limpens E."/>
            <person name="Saunders D.G."/>
            <person name="Mu D."/>
            <person name="Pang E."/>
            <person name="Cao H."/>
            <person name="Cha H."/>
            <person name="Lin T."/>
            <person name="Zhou Q."/>
            <person name="Shang Y."/>
            <person name="Li Y."/>
            <person name="Ivanov S."/>
            <person name="Sharma T."/>
            <person name="Velzen R.V."/>
            <person name="Ruijter N.D."/>
            <person name="Aanen D.K."/>
            <person name="Win J."/>
            <person name="Kamoun S."/>
            <person name="Bisseling T."/>
            <person name="Huang S."/>
        </authorList>
    </citation>
    <scope>NUCLEOTIDE SEQUENCE [LARGE SCALE GENOMIC DNA]</scope>
    <source>
        <strain evidence="2">DAOM197198w</strain>
    </source>
</reference>
<dbReference type="HOGENOM" id="CLU_3088496_0_0_1"/>
<comment type="caution">
    <text evidence="1">The sequence shown here is derived from an EMBL/GenBank/DDBJ whole genome shotgun (WGS) entry which is preliminary data.</text>
</comment>